<gene>
    <name evidence="2" type="ORF">JI435_432030</name>
</gene>
<protein>
    <submittedName>
        <fullName evidence="2">Uncharacterized protein</fullName>
    </submittedName>
</protein>
<dbReference type="AlphaFoldDB" id="A0A7U2I0F5"/>
<dbReference type="Proteomes" id="UP000663193">
    <property type="component" value="Chromosome 5"/>
</dbReference>
<evidence type="ECO:0000256" key="1">
    <source>
        <dbReference type="SAM" id="MobiDB-lite"/>
    </source>
</evidence>
<proteinExistence type="predicted"/>
<reference evidence="3" key="1">
    <citation type="journal article" date="2021" name="BMC Genomics">
        <title>Chromosome-level genome assembly and manually-curated proteome of model necrotroph Parastagonospora nodorum Sn15 reveals a genome-wide trove of candidate effector homologs, and redundancy of virulence-related functions within an accessory chromosome.</title>
        <authorList>
            <person name="Bertazzoni S."/>
            <person name="Jones D.A.B."/>
            <person name="Phan H.T."/>
            <person name="Tan K.-C."/>
            <person name="Hane J.K."/>
        </authorList>
    </citation>
    <scope>NUCLEOTIDE SEQUENCE [LARGE SCALE GENOMIC DNA]</scope>
    <source>
        <strain evidence="3">SN15 / ATCC MYA-4574 / FGSC 10173)</strain>
    </source>
</reference>
<name>A0A7U2I0F5_PHANO</name>
<feature type="compositionally biased region" description="Polar residues" evidence="1">
    <location>
        <begin position="38"/>
        <end position="74"/>
    </location>
</feature>
<accession>A0A7U2I0F5</accession>
<evidence type="ECO:0000313" key="2">
    <source>
        <dbReference type="EMBL" id="QRC95266.1"/>
    </source>
</evidence>
<evidence type="ECO:0000313" key="3">
    <source>
        <dbReference type="Proteomes" id="UP000663193"/>
    </source>
</evidence>
<dbReference type="VEuPathDB" id="FungiDB:JI435_432030"/>
<dbReference type="EMBL" id="CP069027">
    <property type="protein sequence ID" value="QRC95266.1"/>
    <property type="molecule type" value="Genomic_DNA"/>
</dbReference>
<sequence length="83" mass="9218">MYATNTTLNHWIWSREHGKYYLMTIGADGQYVTRWAESAQSSGTQPVASHNGNHALPGTQNETMSRQRNDSASNEPRMAPPGP</sequence>
<feature type="region of interest" description="Disordered" evidence="1">
    <location>
        <begin position="37"/>
        <end position="83"/>
    </location>
</feature>
<organism evidence="2 3">
    <name type="scientific">Phaeosphaeria nodorum (strain SN15 / ATCC MYA-4574 / FGSC 10173)</name>
    <name type="common">Glume blotch fungus</name>
    <name type="synonym">Parastagonospora nodorum</name>
    <dbReference type="NCBI Taxonomy" id="321614"/>
    <lineage>
        <taxon>Eukaryota</taxon>
        <taxon>Fungi</taxon>
        <taxon>Dikarya</taxon>
        <taxon>Ascomycota</taxon>
        <taxon>Pezizomycotina</taxon>
        <taxon>Dothideomycetes</taxon>
        <taxon>Pleosporomycetidae</taxon>
        <taxon>Pleosporales</taxon>
        <taxon>Pleosporineae</taxon>
        <taxon>Phaeosphaeriaceae</taxon>
        <taxon>Parastagonospora</taxon>
    </lineage>
</organism>
<keyword evidence="3" id="KW-1185">Reference proteome</keyword>